<proteinExistence type="inferred from homology"/>
<gene>
    <name evidence="4" type="ORF">E6H02_06770</name>
</gene>
<protein>
    <submittedName>
        <fullName evidence="4">Insulinase family protein</fullName>
    </submittedName>
</protein>
<accession>A0A537LUE6</accession>
<evidence type="ECO:0000259" key="3">
    <source>
        <dbReference type="Pfam" id="PF05193"/>
    </source>
</evidence>
<dbReference type="InterPro" id="IPR011765">
    <property type="entry name" value="Pept_M16_N"/>
</dbReference>
<dbReference type="GO" id="GO:0046872">
    <property type="term" value="F:metal ion binding"/>
    <property type="evidence" value="ECO:0007669"/>
    <property type="project" value="InterPro"/>
</dbReference>
<sequence>MDMTMAVDLALYQRTVLPNGLVVITEPMDHVRTVALGIWIAAGSRGEDAAHNGISHFIEHILFKGTTTRSALAIAEEMDAIGGQLNAFTDKEHTCYYLRVLSDHLEEGMAILADMLLHPAIDPEALERERQVLAEEIKSYEDAPDDLVHDVFAETLWPAHPLGRPISGSLASLAAIGREDLRGYLSTRYRPDAILVTAAGLLAHDRVVALVDGALGGWAGQATPCAHLPPTPHRAIASRSKEIEQVHLCLGVPGLRQAHPDRYGLAVLDAALGSGMSSRLFQEIREERGLAYAISSYQAAYSDVGAFAVYAATSPQAAREVVRLTLDGLARARAGLTPQEVARAKESLKGNLMLALETPGSRMSKLARSEQYFGRQITLDEILGDVDAVRGEDVRRVAEELLVLDRLVLAMIGPFDQQPGLAGAIEEEVRAHAGA</sequence>
<name>A0A537LUE6_9BACT</name>
<reference evidence="4 5" key="1">
    <citation type="journal article" date="2019" name="Nat. Microbiol.">
        <title>Mediterranean grassland soil C-N compound turnover is dependent on rainfall and depth, and is mediated by genomically divergent microorganisms.</title>
        <authorList>
            <person name="Diamond S."/>
            <person name="Andeer P.F."/>
            <person name="Li Z."/>
            <person name="Crits-Christoph A."/>
            <person name="Burstein D."/>
            <person name="Anantharaman K."/>
            <person name="Lane K.R."/>
            <person name="Thomas B.C."/>
            <person name="Pan C."/>
            <person name="Northen T.R."/>
            <person name="Banfield J.F."/>
        </authorList>
    </citation>
    <scope>NUCLEOTIDE SEQUENCE [LARGE SCALE GENOMIC DNA]</scope>
    <source>
        <strain evidence="4">NP_5</strain>
    </source>
</reference>
<comment type="caution">
    <text evidence="4">The sequence shown here is derived from an EMBL/GenBank/DDBJ whole genome shotgun (WGS) entry which is preliminary data.</text>
</comment>
<feature type="domain" description="Peptidase M16 C-terminal" evidence="3">
    <location>
        <begin position="176"/>
        <end position="348"/>
    </location>
</feature>
<dbReference type="PANTHER" id="PTHR11851:SF49">
    <property type="entry name" value="MITOCHONDRIAL-PROCESSING PEPTIDASE SUBUNIT ALPHA"/>
    <property type="match status" value="1"/>
</dbReference>
<organism evidence="4 5">
    <name type="scientific">Candidatus Segetimicrobium genomatis</name>
    <dbReference type="NCBI Taxonomy" id="2569760"/>
    <lineage>
        <taxon>Bacteria</taxon>
        <taxon>Bacillati</taxon>
        <taxon>Candidatus Sysuimicrobiota</taxon>
        <taxon>Candidatus Sysuimicrobiia</taxon>
        <taxon>Candidatus Sysuimicrobiales</taxon>
        <taxon>Candidatus Segetimicrobiaceae</taxon>
        <taxon>Candidatus Segetimicrobium</taxon>
    </lineage>
</organism>
<dbReference type="Pfam" id="PF05193">
    <property type="entry name" value="Peptidase_M16_C"/>
    <property type="match status" value="1"/>
</dbReference>
<dbReference type="PANTHER" id="PTHR11851">
    <property type="entry name" value="METALLOPROTEASE"/>
    <property type="match status" value="1"/>
</dbReference>
<dbReference type="SUPFAM" id="SSF63411">
    <property type="entry name" value="LuxS/MPP-like metallohydrolase"/>
    <property type="match status" value="2"/>
</dbReference>
<dbReference type="Pfam" id="PF00675">
    <property type="entry name" value="Peptidase_M16"/>
    <property type="match status" value="1"/>
</dbReference>
<evidence type="ECO:0000256" key="1">
    <source>
        <dbReference type="ARBA" id="ARBA00007261"/>
    </source>
</evidence>
<dbReference type="Proteomes" id="UP000320393">
    <property type="component" value="Unassembled WGS sequence"/>
</dbReference>
<evidence type="ECO:0000313" key="4">
    <source>
        <dbReference type="EMBL" id="TMJ11610.1"/>
    </source>
</evidence>
<feature type="domain" description="Peptidase M16 N-terminal" evidence="2">
    <location>
        <begin position="23"/>
        <end position="167"/>
    </location>
</feature>
<evidence type="ECO:0000313" key="5">
    <source>
        <dbReference type="Proteomes" id="UP000320393"/>
    </source>
</evidence>
<evidence type="ECO:0000259" key="2">
    <source>
        <dbReference type="Pfam" id="PF00675"/>
    </source>
</evidence>
<comment type="similarity">
    <text evidence="1">Belongs to the peptidase M16 family.</text>
</comment>
<dbReference type="Gene3D" id="3.30.830.10">
    <property type="entry name" value="Metalloenzyme, LuxS/M16 peptidase-like"/>
    <property type="match status" value="2"/>
</dbReference>
<dbReference type="InterPro" id="IPR011249">
    <property type="entry name" value="Metalloenz_LuxS/M16"/>
</dbReference>
<dbReference type="InterPro" id="IPR050361">
    <property type="entry name" value="MPP/UQCRC_Complex"/>
</dbReference>
<dbReference type="InterPro" id="IPR007863">
    <property type="entry name" value="Peptidase_M16_C"/>
</dbReference>
<dbReference type="EMBL" id="VBAM01000219">
    <property type="protein sequence ID" value="TMJ11610.1"/>
    <property type="molecule type" value="Genomic_DNA"/>
</dbReference>
<dbReference type="AlphaFoldDB" id="A0A537LUE6"/>